<dbReference type="AlphaFoldDB" id="A0AAP2RB28"/>
<evidence type="ECO:0000259" key="1">
    <source>
        <dbReference type="PROSITE" id="PS51186"/>
    </source>
</evidence>
<dbReference type="Proteomes" id="UP001320159">
    <property type="component" value="Unassembled WGS sequence"/>
</dbReference>
<dbReference type="SUPFAM" id="SSF55729">
    <property type="entry name" value="Acyl-CoA N-acyltransferases (Nat)"/>
    <property type="match status" value="1"/>
</dbReference>
<evidence type="ECO:0000313" key="2">
    <source>
        <dbReference type="EMBL" id="MCD1294053.1"/>
    </source>
</evidence>
<dbReference type="PROSITE" id="PS51186">
    <property type="entry name" value="GNAT"/>
    <property type="match status" value="1"/>
</dbReference>
<comment type="caution">
    <text evidence="2">The sequence shown here is derived from an EMBL/GenBank/DDBJ whole genome shotgun (WGS) entry which is preliminary data.</text>
</comment>
<evidence type="ECO:0000313" key="3">
    <source>
        <dbReference type="Proteomes" id="UP001320159"/>
    </source>
</evidence>
<organism evidence="2 3">
    <name type="scientific">Methanooceanicella nereidis</name>
    <dbReference type="NCBI Taxonomy" id="2052831"/>
    <lineage>
        <taxon>Archaea</taxon>
        <taxon>Methanobacteriati</taxon>
        <taxon>Methanobacteriota</taxon>
        <taxon>Stenosarchaea group</taxon>
        <taxon>Methanomicrobia</taxon>
        <taxon>Methanocellales</taxon>
        <taxon>Methanocellaceae</taxon>
        <taxon>Methanooceanicella</taxon>
    </lineage>
</organism>
<protein>
    <submittedName>
        <fullName evidence="2">N-acetyltransferase</fullName>
    </submittedName>
</protein>
<proteinExistence type="predicted"/>
<dbReference type="GO" id="GO:0016747">
    <property type="term" value="F:acyltransferase activity, transferring groups other than amino-acyl groups"/>
    <property type="evidence" value="ECO:0007669"/>
    <property type="project" value="InterPro"/>
</dbReference>
<name>A0AAP2RB28_9EURY</name>
<sequence length="158" mass="18450">MPNITFIETDEKGLDMVRPLWEKLRDHHRAMSRDFKKRYEEMSFEKRKEELQEKSRNGLLRVDMAIENDTDQCIGYCITSLCLEKGEKAGEIDSIYIEKDFRSMGIGDTFLERAEKWMDTGGAITKKVSIAAGNEDVLSFYGRYGYRPKFITLEQVKK</sequence>
<dbReference type="InterPro" id="IPR016181">
    <property type="entry name" value="Acyl_CoA_acyltransferase"/>
</dbReference>
<dbReference type="RefSeq" id="WP_230740651.1">
    <property type="nucleotide sequence ID" value="NZ_PGCK01000002.1"/>
</dbReference>
<dbReference type="Gene3D" id="3.40.630.30">
    <property type="match status" value="1"/>
</dbReference>
<reference evidence="2 3" key="1">
    <citation type="submission" date="2017-11" db="EMBL/GenBank/DDBJ databases">
        <title>Isolation and Characterization of Family Methanocellaceae Species from Potential Methane Hydrate Area Offshore Southwestern Taiwan.</title>
        <authorList>
            <person name="Zhang W.-L."/>
            <person name="Chen W.-C."/>
            <person name="Lai M.-C."/>
            <person name="Chen S.-C."/>
        </authorList>
    </citation>
    <scope>NUCLEOTIDE SEQUENCE [LARGE SCALE GENOMIC DNA]</scope>
    <source>
        <strain evidence="2 3">CWC-04</strain>
    </source>
</reference>
<dbReference type="InterPro" id="IPR000182">
    <property type="entry name" value="GNAT_dom"/>
</dbReference>
<dbReference type="EMBL" id="PGCK01000002">
    <property type="protein sequence ID" value="MCD1294053.1"/>
    <property type="molecule type" value="Genomic_DNA"/>
</dbReference>
<accession>A0AAP2RB28</accession>
<feature type="domain" description="N-acetyltransferase" evidence="1">
    <location>
        <begin position="15"/>
        <end position="158"/>
    </location>
</feature>
<gene>
    <name evidence="2" type="ORF">CUJ83_03465</name>
</gene>
<keyword evidence="3" id="KW-1185">Reference proteome</keyword>
<dbReference type="CDD" id="cd04301">
    <property type="entry name" value="NAT_SF"/>
    <property type="match status" value="1"/>
</dbReference>
<dbReference type="Pfam" id="PF00583">
    <property type="entry name" value="Acetyltransf_1"/>
    <property type="match status" value="1"/>
</dbReference>